<evidence type="ECO:0000256" key="3">
    <source>
        <dbReference type="ARBA" id="ARBA00022737"/>
    </source>
</evidence>
<dbReference type="CDD" id="cd04590">
    <property type="entry name" value="CBS_pair_CorC_HlyC_assoc"/>
    <property type="match status" value="1"/>
</dbReference>
<dbReference type="Pfam" id="PF25562">
    <property type="entry name" value="CNBH_CNNM2_C"/>
    <property type="match status" value="1"/>
</dbReference>
<dbReference type="InterPro" id="IPR018490">
    <property type="entry name" value="cNMP-bd_dom_sf"/>
</dbReference>
<dbReference type="OrthoDB" id="5353557at2759"/>
<evidence type="ECO:0000256" key="9">
    <source>
        <dbReference type="SAM" id="Phobius"/>
    </source>
</evidence>
<dbReference type="InterPro" id="IPR045095">
    <property type="entry name" value="ACDP"/>
</dbReference>
<keyword evidence="2 7" id="KW-0812">Transmembrane</keyword>
<evidence type="ECO:0000313" key="12">
    <source>
        <dbReference type="EMBL" id="CBZ30375.1"/>
    </source>
</evidence>
<dbReference type="SUPFAM" id="SSF51206">
    <property type="entry name" value="cAMP-binding domain-like"/>
    <property type="match status" value="1"/>
</dbReference>
<dbReference type="PROSITE" id="PS51846">
    <property type="entry name" value="CNNM"/>
    <property type="match status" value="1"/>
</dbReference>
<dbReference type="Gene3D" id="3.10.580.10">
    <property type="entry name" value="CBS-domain"/>
    <property type="match status" value="1"/>
</dbReference>
<evidence type="ECO:0000256" key="6">
    <source>
        <dbReference type="PROSITE-ProRule" id="PRU00703"/>
    </source>
</evidence>
<dbReference type="InterPro" id="IPR002550">
    <property type="entry name" value="CNNM"/>
</dbReference>
<dbReference type="PANTHER" id="PTHR12064:SF81">
    <property type="entry name" value="CNNM TRANSMEMBRANE DOMAIN-CONTAINING PROTEIN"/>
    <property type="match status" value="1"/>
</dbReference>
<dbReference type="Pfam" id="PF00571">
    <property type="entry name" value="CBS"/>
    <property type="match status" value="1"/>
</dbReference>
<dbReference type="InterPro" id="IPR000644">
    <property type="entry name" value="CBS_dom"/>
</dbReference>
<feature type="transmembrane region" description="Helical" evidence="9">
    <location>
        <begin position="77"/>
        <end position="105"/>
    </location>
</feature>
<dbReference type="SUPFAM" id="SSF54631">
    <property type="entry name" value="CBS-domain pair"/>
    <property type="match status" value="1"/>
</dbReference>
<dbReference type="EMBL" id="FR799586">
    <property type="protein sequence ID" value="CBZ30375.1"/>
    <property type="molecule type" value="Genomic_DNA"/>
</dbReference>
<dbReference type="Pfam" id="PF01595">
    <property type="entry name" value="CNNM"/>
    <property type="match status" value="1"/>
</dbReference>
<dbReference type="GO" id="GO:0010960">
    <property type="term" value="P:magnesium ion homeostasis"/>
    <property type="evidence" value="ECO:0007669"/>
    <property type="project" value="InterPro"/>
</dbReference>
<dbReference type="PhylomeDB" id="E9B555"/>
<organism evidence="12 13">
    <name type="scientific">Leishmania mexicana (strain MHOM/GT/2001/U1103)</name>
    <dbReference type="NCBI Taxonomy" id="929439"/>
    <lineage>
        <taxon>Eukaryota</taxon>
        <taxon>Discoba</taxon>
        <taxon>Euglenozoa</taxon>
        <taxon>Kinetoplastea</taxon>
        <taxon>Metakinetoplastina</taxon>
        <taxon>Trypanosomatida</taxon>
        <taxon>Trypanosomatidae</taxon>
        <taxon>Leishmaniinae</taxon>
        <taxon>Leishmania</taxon>
    </lineage>
</organism>
<gene>
    <name evidence="12" type="ORF">LMXM_33_2650</name>
</gene>
<name>E9B555_LEIMU</name>
<evidence type="ECO:0000256" key="5">
    <source>
        <dbReference type="ARBA" id="ARBA00023136"/>
    </source>
</evidence>
<accession>E9B555</accession>
<keyword evidence="4 7" id="KW-1133">Transmembrane helix</keyword>
<evidence type="ECO:0000256" key="8">
    <source>
        <dbReference type="SAM" id="MobiDB-lite"/>
    </source>
</evidence>
<dbReference type="PROSITE" id="PS51371">
    <property type="entry name" value="CBS"/>
    <property type="match status" value="1"/>
</dbReference>
<dbReference type="OMA" id="KLMFMHA"/>
<evidence type="ECO:0000256" key="7">
    <source>
        <dbReference type="PROSITE-ProRule" id="PRU01193"/>
    </source>
</evidence>
<dbReference type="KEGG" id="lmi:LMXM_33_2650"/>
<feature type="compositionally biased region" description="Polar residues" evidence="8">
    <location>
        <begin position="588"/>
        <end position="597"/>
    </location>
</feature>
<feature type="domain" description="CNNM transmembrane" evidence="11">
    <location>
        <begin position="76"/>
        <end position="259"/>
    </location>
</feature>
<keyword evidence="5 7" id="KW-0472">Membrane</keyword>
<reference evidence="12 13" key="1">
    <citation type="journal article" date="2011" name="Genome Res.">
        <title>Chromosome and gene copy number variation allow major structural change between species and strains of Leishmania.</title>
        <authorList>
            <person name="Rogers M.B."/>
            <person name="Hilley J.D."/>
            <person name="Dickens N.J."/>
            <person name="Wilkes J."/>
            <person name="Bates P.A."/>
            <person name="Depledge D.P."/>
            <person name="Harris D."/>
            <person name="Her Y."/>
            <person name="Herzyk P."/>
            <person name="Imamura H."/>
            <person name="Otto T.D."/>
            <person name="Sanders M."/>
            <person name="Seeger K."/>
            <person name="Dujardin J.C."/>
            <person name="Berriman M."/>
            <person name="Smith D.F."/>
            <person name="Hertz-Fowler C."/>
            <person name="Mottram J.C."/>
        </authorList>
    </citation>
    <scope>NUCLEOTIDE SEQUENCE [LARGE SCALE GENOMIC DNA]</scope>
    <source>
        <strain evidence="12 13">MHOM/GT/2001/U1103</strain>
    </source>
</reference>
<protein>
    <recommendedName>
        <fullName evidence="14">CNNM transmembrane domain-containing protein</fullName>
    </recommendedName>
</protein>
<evidence type="ECO:0000259" key="11">
    <source>
        <dbReference type="PROSITE" id="PS51846"/>
    </source>
</evidence>
<dbReference type="RefSeq" id="XP_003878822.1">
    <property type="nucleotide sequence ID" value="XM_003878773.1"/>
</dbReference>
<dbReference type="InterPro" id="IPR044751">
    <property type="entry name" value="Ion_transp-like_CBS"/>
</dbReference>
<dbReference type="VEuPathDB" id="TriTrypDB:LmxM.33.2650"/>
<keyword evidence="13" id="KW-1185">Reference proteome</keyword>
<dbReference type="PANTHER" id="PTHR12064">
    <property type="entry name" value="METAL TRANSPORTER CNNM"/>
    <property type="match status" value="1"/>
</dbReference>
<dbReference type="GO" id="GO:0016020">
    <property type="term" value="C:membrane"/>
    <property type="evidence" value="ECO:0007669"/>
    <property type="project" value="UniProtKB-SubCell"/>
</dbReference>
<evidence type="ECO:0008006" key="14">
    <source>
        <dbReference type="Google" id="ProtNLM"/>
    </source>
</evidence>
<dbReference type="InterPro" id="IPR046342">
    <property type="entry name" value="CBS_dom_sf"/>
</dbReference>
<evidence type="ECO:0000259" key="10">
    <source>
        <dbReference type="PROSITE" id="PS51371"/>
    </source>
</evidence>
<evidence type="ECO:0000256" key="1">
    <source>
        <dbReference type="ARBA" id="ARBA00004141"/>
    </source>
</evidence>
<dbReference type="AlphaFoldDB" id="E9B555"/>
<sequence length="608" mass="66750">MLLFSAGQGRMRLQLPFMSGRRSAATLSLLQLLLALVLALAAFQATAATAAMGAKHASTNHADDGMTAEESDGGIGASGWMSLIVVDSIFLLFAALFAGLTLALLGLDTLSLEIIADSGSEPDKTYAQKILPIRHLGNQLLCTLILGNVMVNTLIAQITDSHIHGWVATVVSTALTTLGGEVIPQALMSAHALQVGSKSAPLVKFFVCIFWPVCKPLSMILDKFIGKDPGQIYERNELKKLMFMHAARSAESGIGAGEVDLMVGAMELHEKTVMEVMTPVSDMLMLEANERLNEETIQLISDRGHSRIPVYQTTKNNVIGVLFAKDLLMANPQENTKVLLLVKFYNRRCHVVPSETKLISMLKYFQTGKSHIALVQEVQQRPYGDPYYEVKGLVTMEDIIEELIHSEIFDEYDVDPHQIQHTALGNTSNLAKRQIGLTSKCSRRVHLNYNELRAAALFLCESLPELSMEDVSALMQGMMECTTVYRVRTPKDSRGMTDDDKQNVWLYREGVPSSVFTLVVSGRVEVFAGKDSIALEMGSWSLLATDALSSDLFVPTFSCRVVQDSTLMQITREAYVEMLRICNNPVSDTSRTASSAANAERKASMESI</sequence>
<feature type="compositionally biased region" description="Basic and acidic residues" evidence="8">
    <location>
        <begin position="599"/>
        <end position="608"/>
    </location>
</feature>
<dbReference type="GeneID" id="13452430"/>
<evidence type="ECO:0000313" key="13">
    <source>
        <dbReference type="Proteomes" id="UP000007259"/>
    </source>
</evidence>
<feature type="domain" description="CBS" evidence="10">
    <location>
        <begin position="277"/>
        <end position="338"/>
    </location>
</feature>
<evidence type="ECO:0000256" key="4">
    <source>
        <dbReference type="ARBA" id="ARBA00022989"/>
    </source>
</evidence>
<dbReference type="Proteomes" id="UP000007259">
    <property type="component" value="Chromosome 33"/>
</dbReference>
<dbReference type="FunFam" id="3.10.580.10:FF:000006">
    <property type="entry name" value="DUF21 and CBS domain protein"/>
    <property type="match status" value="1"/>
</dbReference>
<feature type="region of interest" description="Disordered" evidence="8">
    <location>
        <begin position="588"/>
        <end position="608"/>
    </location>
</feature>
<evidence type="ECO:0000256" key="2">
    <source>
        <dbReference type="ARBA" id="ARBA00022692"/>
    </source>
</evidence>
<comment type="subcellular location">
    <subcellularLocation>
        <location evidence="1">Membrane</location>
        <topology evidence="1">Multi-pass membrane protein</topology>
    </subcellularLocation>
</comment>
<keyword evidence="6" id="KW-0129">CBS domain</keyword>
<proteinExistence type="predicted"/>
<keyword evidence="3" id="KW-0677">Repeat</keyword>